<keyword evidence="9" id="KW-1185">Reference proteome</keyword>
<protein>
    <recommendedName>
        <fullName evidence="10">Peroxidase</fullName>
    </recommendedName>
</protein>
<evidence type="ECO:0000313" key="8">
    <source>
        <dbReference type="EMBL" id="CAD7276997.1"/>
    </source>
</evidence>
<dbReference type="PROSITE" id="PS50292">
    <property type="entry name" value="PEROXIDASE_3"/>
    <property type="match status" value="1"/>
</dbReference>
<evidence type="ECO:0000256" key="2">
    <source>
        <dbReference type="ARBA" id="ARBA00022525"/>
    </source>
</evidence>
<dbReference type="Pfam" id="PF03098">
    <property type="entry name" value="An_peroxidase"/>
    <property type="match status" value="1"/>
</dbReference>
<evidence type="ECO:0000256" key="6">
    <source>
        <dbReference type="PIRSR" id="PIRSR619791-2"/>
    </source>
</evidence>
<organism evidence="8">
    <name type="scientific">Notodromas monacha</name>
    <dbReference type="NCBI Taxonomy" id="399045"/>
    <lineage>
        <taxon>Eukaryota</taxon>
        <taxon>Metazoa</taxon>
        <taxon>Ecdysozoa</taxon>
        <taxon>Arthropoda</taxon>
        <taxon>Crustacea</taxon>
        <taxon>Oligostraca</taxon>
        <taxon>Ostracoda</taxon>
        <taxon>Podocopa</taxon>
        <taxon>Podocopida</taxon>
        <taxon>Cypridocopina</taxon>
        <taxon>Cypridoidea</taxon>
        <taxon>Cyprididae</taxon>
        <taxon>Notodromas</taxon>
    </lineage>
</organism>
<proteinExistence type="predicted"/>
<dbReference type="GO" id="GO:0046872">
    <property type="term" value="F:metal ion binding"/>
    <property type="evidence" value="ECO:0007669"/>
    <property type="project" value="UniProtKB-KW"/>
</dbReference>
<accession>A0A7R9GC65</accession>
<dbReference type="PANTHER" id="PTHR11475">
    <property type="entry name" value="OXIDASE/PEROXIDASE"/>
    <property type="match status" value="1"/>
</dbReference>
<dbReference type="PANTHER" id="PTHR11475:SF4">
    <property type="entry name" value="CHORION PEROXIDASE"/>
    <property type="match status" value="1"/>
</dbReference>
<dbReference type="CDD" id="cd09823">
    <property type="entry name" value="peroxinectin_like"/>
    <property type="match status" value="1"/>
</dbReference>
<evidence type="ECO:0000313" key="9">
    <source>
        <dbReference type="Proteomes" id="UP000678499"/>
    </source>
</evidence>
<dbReference type="GO" id="GO:0006979">
    <property type="term" value="P:response to oxidative stress"/>
    <property type="evidence" value="ECO:0007669"/>
    <property type="project" value="InterPro"/>
</dbReference>
<dbReference type="InterPro" id="IPR010255">
    <property type="entry name" value="Haem_peroxidase_sf"/>
</dbReference>
<dbReference type="GO" id="GO:0004601">
    <property type="term" value="F:peroxidase activity"/>
    <property type="evidence" value="ECO:0007669"/>
    <property type="project" value="UniProtKB-KW"/>
</dbReference>
<name>A0A7R9GC65_9CRUS</name>
<dbReference type="AlphaFoldDB" id="A0A7R9GC65"/>
<feature type="region of interest" description="Disordered" evidence="7">
    <location>
        <begin position="114"/>
        <end position="148"/>
    </location>
</feature>
<dbReference type="GO" id="GO:0020037">
    <property type="term" value="F:heme binding"/>
    <property type="evidence" value="ECO:0007669"/>
    <property type="project" value="InterPro"/>
</dbReference>
<comment type="subcellular location">
    <subcellularLocation>
        <location evidence="1">Secreted</location>
    </subcellularLocation>
</comment>
<dbReference type="InterPro" id="IPR019791">
    <property type="entry name" value="Haem_peroxidase_animal"/>
</dbReference>
<dbReference type="GO" id="GO:0005576">
    <property type="term" value="C:extracellular region"/>
    <property type="evidence" value="ECO:0007669"/>
    <property type="project" value="UniProtKB-SubCell"/>
</dbReference>
<evidence type="ECO:0000256" key="3">
    <source>
        <dbReference type="ARBA" id="ARBA00022559"/>
    </source>
</evidence>
<dbReference type="Proteomes" id="UP000678499">
    <property type="component" value="Unassembled WGS sequence"/>
</dbReference>
<keyword evidence="4" id="KW-0732">Signal</keyword>
<keyword evidence="5" id="KW-0325">Glycoprotein</keyword>
<dbReference type="EMBL" id="OA882805">
    <property type="protein sequence ID" value="CAD7276997.1"/>
    <property type="molecule type" value="Genomic_DNA"/>
</dbReference>
<evidence type="ECO:0008006" key="10">
    <source>
        <dbReference type="Google" id="ProtNLM"/>
    </source>
</evidence>
<reference evidence="8" key="1">
    <citation type="submission" date="2020-11" db="EMBL/GenBank/DDBJ databases">
        <authorList>
            <person name="Tran Van P."/>
        </authorList>
    </citation>
    <scope>NUCLEOTIDE SEQUENCE</scope>
</reference>
<evidence type="ECO:0000256" key="7">
    <source>
        <dbReference type="SAM" id="MobiDB-lite"/>
    </source>
</evidence>
<evidence type="ECO:0000256" key="5">
    <source>
        <dbReference type="ARBA" id="ARBA00023180"/>
    </source>
</evidence>
<dbReference type="Gene3D" id="1.10.640.10">
    <property type="entry name" value="Haem peroxidase domain superfamily, animal type"/>
    <property type="match status" value="1"/>
</dbReference>
<keyword evidence="6" id="KW-0479">Metal-binding</keyword>
<evidence type="ECO:0000256" key="4">
    <source>
        <dbReference type="ARBA" id="ARBA00022729"/>
    </source>
</evidence>
<evidence type="ECO:0000256" key="1">
    <source>
        <dbReference type="ARBA" id="ARBA00004613"/>
    </source>
</evidence>
<dbReference type="FunFam" id="1.10.640.10:FF:000003">
    <property type="entry name" value="chorion peroxidase"/>
    <property type="match status" value="1"/>
</dbReference>
<keyword evidence="2" id="KW-0964">Secreted</keyword>
<dbReference type="SUPFAM" id="SSF48113">
    <property type="entry name" value="Heme-dependent peroxidases"/>
    <property type="match status" value="1"/>
</dbReference>
<dbReference type="PRINTS" id="PR00457">
    <property type="entry name" value="ANPEROXIDASE"/>
</dbReference>
<dbReference type="EMBL" id="CAJPEX010000768">
    <property type="protein sequence ID" value="CAG0917149.1"/>
    <property type="molecule type" value="Genomic_DNA"/>
</dbReference>
<keyword evidence="6" id="KW-0349">Heme</keyword>
<keyword evidence="6" id="KW-0408">Iron</keyword>
<dbReference type="OrthoDB" id="6505174at2759"/>
<gene>
    <name evidence="8" type="ORF">NMOB1V02_LOCUS4739</name>
</gene>
<feature type="binding site" description="axial binding residue" evidence="6">
    <location>
        <position position="729"/>
    </location>
    <ligand>
        <name>heme b</name>
        <dbReference type="ChEBI" id="CHEBI:60344"/>
    </ligand>
    <ligandPart>
        <name>Fe</name>
        <dbReference type="ChEBI" id="CHEBI:18248"/>
    </ligandPart>
</feature>
<keyword evidence="3" id="KW-0560">Oxidoreductase</keyword>
<keyword evidence="3" id="KW-0575">Peroxidase</keyword>
<dbReference type="InterPro" id="IPR037120">
    <property type="entry name" value="Haem_peroxidase_sf_animal"/>
</dbReference>
<sequence length="952" mass="105262">MTRLRSRDASAAVGVASLSLVSAMSVLLLATSVSSQQQQQQQYASLHSTEQFSFEAALDEIQRRPSSSSPSGIAVGDVTSSEELALLHRHENEAPSSSRTRAAAVAGLQDPRAYAYQTRPGTSRLQARKVGASSSRRRQPVSVSEVHERRNLHVGPQYYYPNPPELANSFPPASANPYESFFKASGRPSSPDAWASSEIDFSPFDQNSGSALGYTIACTDFHGRQGRCLPFSQCTRFSKEIGTSSGEGACDLGEETVGVCCPVVDYESKNRGQEVLLQTIDFSKASAPGLSQYDVDEACYSGLAVSDNWSSTENRLLQENAQLTPLTPAYYHHGLVRVLTQAAVNNSRSAIAGMATTLRLIKEKNLNPVESGFALKGYTLEETILAPKCPLPPRCRRESEFYRTIDGSCNNPENPTWGQAKTGTQRLLPPTYEDGVFAPRSLSVTGEPLPSPRALSASIVGDIDRPHPIFTNLVSDWGQFIDHDFARAGMFKLDAMNNTAIRCCNEGQFIDPSPHPACLPIEIPDDDPFYSRFDQVCMEFVRSLPAFDCRLGYVDQMNQVTHWIDASTVYGSEDDVAANLRLFSNGQLEVLTTLVARPLLPLQDADGGGCTNVTQNRRCFDAGDNRVNQNVMLVLFHTVLVREHNRVAAELQTINPQWNDELLFQEARRIVIGQVQHITYNEWLRLLLGERAYEAFGLNPLEQGFSTDYDPSFNPSIMNEFSTAGYRLHSLPSGNLRPLERGQKRSTGPGLLLRDLFFDPVIAFSPTDSENFIRGLATQPVQLMDNLMSLTNHLFEGNNPFGLDLASLNIQRGRDHGLPTYNSMREACGLPRARNFKDLADVIPAKVLDKMERVYAHVDDVDLFLAGISERPIDPDSFLGPTFACLVADQFAKLKRGDRFFYEFSGHPAAFTKSQLAEIRKASMARLFCDNTDVGEMQPLVFIQPSRLNARD</sequence>